<evidence type="ECO:0000313" key="2">
    <source>
        <dbReference type="Proteomes" id="UP001638806"/>
    </source>
</evidence>
<evidence type="ECO:0000313" key="1">
    <source>
        <dbReference type="EMBL" id="KAL3952391.1"/>
    </source>
</evidence>
<keyword evidence="2" id="KW-1185">Reference proteome</keyword>
<gene>
    <name evidence="1" type="ORF">ACCO45_012334</name>
</gene>
<accession>A0ACC4DA75</accession>
<name>A0ACC4DA75_PURLI</name>
<organism evidence="1 2">
    <name type="scientific">Purpureocillium lilacinum</name>
    <name type="common">Paecilomyces lilacinus</name>
    <dbReference type="NCBI Taxonomy" id="33203"/>
    <lineage>
        <taxon>Eukaryota</taxon>
        <taxon>Fungi</taxon>
        <taxon>Dikarya</taxon>
        <taxon>Ascomycota</taxon>
        <taxon>Pezizomycotina</taxon>
        <taxon>Sordariomycetes</taxon>
        <taxon>Hypocreomycetidae</taxon>
        <taxon>Hypocreales</taxon>
        <taxon>Ophiocordycipitaceae</taxon>
        <taxon>Purpureocillium</taxon>
    </lineage>
</organism>
<dbReference type="Proteomes" id="UP001638806">
    <property type="component" value="Unassembled WGS sequence"/>
</dbReference>
<proteinExistence type="predicted"/>
<comment type="caution">
    <text evidence="1">The sequence shown here is derived from an EMBL/GenBank/DDBJ whole genome shotgun (WGS) entry which is preliminary data.</text>
</comment>
<sequence>MIAGLILQVVSLGAFLLVCLDFAFRCRRGTMDQTPTLKVVRDAKIFKAFGFGLLVSTIAILARSVFRVVELWEGFGGPIWNNEPLFMVLDGAMIGLASLILSVIHPGFAFGDQWAATNWSFRQKRGKDVPFSANDSLHKLN</sequence>
<dbReference type="EMBL" id="JBGNUJ010000012">
    <property type="protein sequence ID" value="KAL3952391.1"/>
    <property type="molecule type" value="Genomic_DNA"/>
</dbReference>
<reference evidence="1" key="1">
    <citation type="submission" date="2024-12" db="EMBL/GenBank/DDBJ databases">
        <title>Comparative genomics and development of molecular markers within Purpureocillium lilacinum and among Purpureocillium species.</title>
        <authorList>
            <person name="Yeh Z.-Y."/>
            <person name="Ni N.-T."/>
            <person name="Lo P.-H."/>
            <person name="Mushyakhwo K."/>
            <person name="Lin C.-F."/>
            <person name="Nai Y.-S."/>
        </authorList>
    </citation>
    <scope>NUCLEOTIDE SEQUENCE</scope>
    <source>
        <strain evidence="1">NCHU-NPUST-175</strain>
    </source>
</reference>
<protein>
    <submittedName>
        <fullName evidence="1">Uncharacterized protein</fullName>
    </submittedName>
</protein>